<dbReference type="eggNOG" id="COG1179">
    <property type="taxonomic scope" value="Bacteria"/>
</dbReference>
<dbReference type="GO" id="GO:0008641">
    <property type="term" value="F:ubiquitin-like modifier activating enzyme activity"/>
    <property type="evidence" value="ECO:0007669"/>
    <property type="project" value="InterPro"/>
</dbReference>
<dbReference type="HOGENOM" id="CLU_013325_4_1_12"/>
<proteinExistence type="predicted"/>
<accession>F2NY54</accession>
<dbReference type="InterPro" id="IPR000594">
    <property type="entry name" value="ThiF_NAD_FAD-bd"/>
</dbReference>
<dbReference type="RefSeq" id="WP_013701098.1">
    <property type="nucleotide sequence ID" value="NC_015385.1"/>
</dbReference>
<protein>
    <submittedName>
        <fullName evidence="2">UBA/THIF-type NAD/FAD binding protein</fullName>
    </submittedName>
</protein>
<evidence type="ECO:0000313" key="2">
    <source>
        <dbReference type="EMBL" id="AEB13805.1"/>
    </source>
</evidence>
<sequence>MNQFSRSELIFGKEGIEKLNRSKVAVFGIGGVGGYAVEALARGGIGSFDLIDSDTVSLTNINRQIIATHKTIGLYKVDVAKERILEINPLAEVKTHKVFFTQETKETFDFSNYDYIIDAIDTVAGKIALAEEAQKCGTKIISCMGAGNKIDPTQLEVSDIYKTSVCPLARAMRKTLKERGIKKLKVVYSKEEPVKIIYDSSAETKGNAGRPAPGSTSFVPSVAGLIIAGEVIKDIVKS</sequence>
<keyword evidence="3" id="KW-1185">Reference proteome</keyword>
<evidence type="ECO:0000313" key="3">
    <source>
        <dbReference type="Proteomes" id="UP000006852"/>
    </source>
</evidence>
<dbReference type="FunFam" id="3.40.50.720:FF:000141">
    <property type="entry name" value="tRNA threonylcarbamoyladenosine dehydratase"/>
    <property type="match status" value="1"/>
</dbReference>
<dbReference type="EMBL" id="CP002631">
    <property type="protein sequence ID" value="AEB13805.1"/>
    <property type="molecule type" value="Genomic_DNA"/>
</dbReference>
<reference evidence="3" key="2">
    <citation type="submission" date="2011-04" db="EMBL/GenBank/DDBJ databases">
        <title>The complete genome of chromosome of Treponema succinifaciens DSM 2489.</title>
        <authorList>
            <person name="Lucas S."/>
            <person name="Copeland A."/>
            <person name="Lapidus A."/>
            <person name="Bruce D."/>
            <person name="Goodwin L."/>
            <person name="Pitluck S."/>
            <person name="Peters L."/>
            <person name="Kyrpides N."/>
            <person name="Mavromatis K."/>
            <person name="Ivanova N."/>
            <person name="Ovchinnikova G."/>
            <person name="Teshima H."/>
            <person name="Detter J.C."/>
            <person name="Tapia R."/>
            <person name="Han C."/>
            <person name="Land M."/>
            <person name="Hauser L."/>
            <person name="Markowitz V."/>
            <person name="Cheng J.-F."/>
            <person name="Hugenholtz P."/>
            <person name="Woyke T."/>
            <person name="Wu D."/>
            <person name="Gronow S."/>
            <person name="Wellnitz S."/>
            <person name="Brambilla E."/>
            <person name="Klenk H.-P."/>
            <person name="Eisen J.A."/>
        </authorList>
    </citation>
    <scope>NUCLEOTIDE SEQUENCE [LARGE SCALE GENOMIC DNA]</scope>
    <source>
        <strain evidence="3">ATCC 33096 / DSM 2489 / 6091</strain>
    </source>
</reference>
<dbReference type="OrthoDB" id="9804150at2"/>
<evidence type="ECO:0000259" key="1">
    <source>
        <dbReference type="Pfam" id="PF00899"/>
    </source>
</evidence>
<name>F2NY54_TRES6</name>
<dbReference type="InterPro" id="IPR035985">
    <property type="entry name" value="Ubiquitin-activating_enz"/>
</dbReference>
<feature type="domain" description="THIF-type NAD/FAD binding fold" evidence="1">
    <location>
        <begin position="8"/>
        <end position="235"/>
    </location>
</feature>
<reference evidence="2 3" key="1">
    <citation type="journal article" date="2011" name="Stand. Genomic Sci.">
        <title>Complete genome sequence of Treponema succinifaciens type strain (6091).</title>
        <authorList>
            <person name="Han C."/>
            <person name="Gronow S."/>
            <person name="Teshima H."/>
            <person name="Lapidus A."/>
            <person name="Nolan M."/>
            <person name="Lucas S."/>
            <person name="Hammon N."/>
            <person name="Deshpande S."/>
            <person name="Cheng J.F."/>
            <person name="Zeytun A."/>
            <person name="Tapia R."/>
            <person name="Goodwin L."/>
            <person name="Pitluck S."/>
            <person name="Liolios K."/>
            <person name="Pagani I."/>
            <person name="Ivanova N."/>
            <person name="Mavromatis K."/>
            <person name="Mikhailova N."/>
            <person name="Huntemann M."/>
            <person name="Pati A."/>
            <person name="Chen A."/>
            <person name="Palaniappan K."/>
            <person name="Land M."/>
            <person name="Hauser L."/>
            <person name="Brambilla E.M."/>
            <person name="Rohde M."/>
            <person name="Goker M."/>
            <person name="Woyke T."/>
            <person name="Bristow J."/>
            <person name="Eisen J.A."/>
            <person name="Markowitz V."/>
            <person name="Hugenholtz P."/>
            <person name="Kyrpides N.C."/>
            <person name="Klenk H.P."/>
            <person name="Detter J.C."/>
        </authorList>
    </citation>
    <scope>NUCLEOTIDE SEQUENCE [LARGE SCALE GENOMIC DNA]</scope>
    <source>
        <strain evidence="3">ATCC 33096 / DSM 2489 / 6091</strain>
    </source>
</reference>
<dbReference type="CDD" id="cd00755">
    <property type="entry name" value="YgdL_like"/>
    <property type="match status" value="1"/>
</dbReference>
<dbReference type="KEGG" id="tsu:Tresu_0881"/>
<dbReference type="PANTHER" id="PTHR43267:SF1">
    <property type="entry name" value="TRNA THREONYLCARBAMOYLADENOSINE DEHYDRATASE"/>
    <property type="match status" value="1"/>
</dbReference>
<dbReference type="SUPFAM" id="SSF69572">
    <property type="entry name" value="Activating enzymes of the ubiquitin-like proteins"/>
    <property type="match status" value="1"/>
</dbReference>
<dbReference type="GO" id="GO:0061504">
    <property type="term" value="P:cyclic threonylcarbamoyladenosine biosynthetic process"/>
    <property type="evidence" value="ECO:0007669"/>
    <property type="project" value="TreeGrafter"/>
</dbReference>
<dbReference type="Pfam" id="PF00899">
    <property type="entry name" value="ThiF"/>
    <property type="match status" value="1"/>
</dbReference>
<dbReference type="GO" id="GO:0061503">
    <property type="term" value="F:tRNA threonylcarbamoyladenosine dehydratase"/>
    <property type="evidence" value="ECO:0007669"/>
    <property type="project" value="TreeGrafter"/>
</dbReference>
<organism evidence="2 3">
    <name type="scientific">Treponema succinifaciens (strain ATCC 33096 / DSM 2489 / 6091)</name>
    <dbReference type="NCBI Taxonomy" id="869209"/>
    <lineage>
        <taxon>Bacteria</taxon>
        <taxon>Pseudomonadati</taxon>
        <taxon>Spirochaetota</taxon>
        <taxon>Spirochaetia</taxon>
        <taxon>Spirochaetales</taxon>
        <taxon>Treponemataceae</taxon>
        <taxon>Treponema</taxon>
    </lineage>
</organism>
<dbReference type="Proteomes" id="UP000006852">
    <property type="component" value="Chromosome"/>
</dbReference>
<dbReference type="GeneID" id="302998051"/>
<dbReference type="Gene3D" id="3.40.50.720">
    <property type="entry name" value="NAD(P)-binding Rossmann-like Domain"/>
    <property type="match status" value="1"/>
</dbReference>
<gene>
    <name evidence="2" type="ordered locus">Tresu_0881</name>
</gene>
<dbReference type="InterPro" id="IPR045886">
    <property type="entry name" value="ThiF/MoeB/HesA"/>
</dbReference>
<dbReference type="AlphaFoldDB" id="F2NY54"/>
<dbReference type="PANTHER" id="PTHR43267">
    <property type="entry name" value="TRNA THREONYLCARBAMOYLADENOSINE DEHYDRATASE"/>
    <property type="match status" value="1"/>
</dbReference>